<evidence type="ECO:0000313" key="2">
    <source>
        <dbReference type="EMBL" id="CAQ04041.1"/>
    </source>
</evidence>
<keyword evidence="1" id="KW-0472">Membrane</keyword>
<dbReference type="GeneID" id="60604879"/>
<dbReference type="STRING" id="504474.cu0081"/>
<name>B1VE52_CORU7</name>
<organism evidence="2 3">
    <name type="scientific">Corynebacterium urealyticum (strain ATCC 43042 / DSM 7109)</name>
    <dbReference type="NCBI Taxonomy" id="504474"/>
    <lineage>
        <taxon>Bacteria</taxon>
        <taxon>Bacillati</taxon>
        <taxon>Actinomycetota</taxon>
        <taxon>Actinomycetes</taxon>
        <taxon>Mycobacteriales</taxon>
        <taxon>Corynebacteriaceae</taxon>
        <taxon>Corynebacterium</taxon>
    </lineage>
</organism>
<dbReference type="eggNOG" id="ENOG5033YZR">
    <property type="taxonomic scope" value="Bacteria"/>
</dbReference>
<keyword evidence="1" id="KW-1133">Transmembrane helix</keyword>
<dbReference type="HOGENOM" id="CLU_982516_0_0_11"/>
<evidence type="ECO:0008006" key="4">
    <source>
        <dbReference type="Google" id="ProtNLM"/>
    </source>
</evidence>
<keyword evidence="3" id="KW-1185">Reference proteome</keyword>
<sequence>MAHYDLYQALNLDRSKTPEEISAELSNRLENNELDNIGGREEVEIARAILGDPQKRTAYDSRLDDPNAPEVDVNALRQLAAADFSAGTAPAGDPAAGAAPAGAAGAAGMAGAAGAQHSPEKQGPSLGERFKEAGAKTQQQVAPAMEKTKKEFGRSSKMAILITAIATAVVMLLLFTLFNLFTGNSGPSDVGHSKKVTQLIELRDKDKTEKWIQDNVQFDFQDNLRDRIDIDDDYRGMDRFLDTEEPKVLRSVDVRDAGLMEYTFDEDRIKDAYKKEGIKKIYFSLIGDKNGKDSRWRVGVIEFDDGKIGVDFLRSDDSPFDEDIEDLKDNF</sequence>
<dbReference type="AlphaFoldDB" id="B1VE52"/>
<accession>B1VE52</accession>
<keyword evidence="1" id="KW-0812">Transmembrane</keyword>
<evidence type="ECO:0000256" key="1">
    <source>
        <dbReference type="SAM" id="Phobius"/>
    </source>
</evidence>
<reference evidence="2 3" key="1">
    <citation type="journal article" date="2008" name="J. Biotechnol.">
        <title>The lifestyle of Corynebacterium urealyticum derived from its complete genome sequence established by pyrosequencing.</title>
        <authorList>
            <person name="Tauch A."/>
            <person name="Trost E."/>
            <person name="Tilker A."/>
            <person name="Ludewig U."/>
            <person name="Schneiker S."/>
            <person name="Goesmann A."/>
            <person name="Arnold W."/>
            <person name="Bekel T."/>
            <person name="Brinkrolf K."/>
            <person name="Brune I."/>
            <person name="Goetker S."/>
            <person name="Kalinowski J."/>
            <person name="Kamp P.-B."/>
            <person name="Lobo F.P."/>
            <person name="Viehoever P."/>
            <person name="Weisshaar B."/>
            <person name="Soriano F."/>
            <person name="Droege M."/>
            <person name="Puehler A."/>
        </authorList>
    </citation>
    <scope>NUCLEOTIDE SEQUENCE [LARGE SCALE GENOMIC DNA]</scope>
    <source>
        <strain evidence="3">ATCC 43042 / DSM 7109</strain>
    </source>
</reference>
<protein>
    <recommendedName>
        <fullName evidence="4">J domain-containing protein</fullName>
    </recommendedName>
</protein>
<proteinExistence type="predicted"/>
<feature type="transmembrane region" description="Helical" evidence="1">
    <location>
        <begin position="159"/>
        <end position="181"/>
    </location>
</feature>
<dbReference type="RefSeq" id="WP_012359347.1">
    <property type="nucleotide sequence ID" value="NC_010545.1"/>
</dbReference>
<dbReference type="KEGG" id="cur:cu0081"/>
<dbReference type="EMBL" id="AM942444">
    <property type="protein sequence ID" value="CAQ04041.1"/>
    <property type="molecule type" value="Genomic_DNA"/>
</dbReference>
<dbReference type="Proteomes" id="UP000001727">
    <property type="component" value="Chromosome"/>
</dbReference>
<evidence type="ECO:0000313" key="3">
    <source>
        <dbReference type="Proteomes" id="UP000001727"/>
    </source>
</evidence>
<gene>
    <name evidence="2" type="ordered locus">cu0081</name>
</gene>